<dbReference type="PANTHER" id="PTHR22600">
    <property type="entry name" value="BETA-HEXOSAMINIDASE"/>
    <property type="match status" value="1"/>
</dbReference>
<dbReference type="InterPro" id="IPR029018">
    <property type="entry name" value="Hex-like_dom2"/>
</dbReference>
<dbReference type="Pfam" id="PF02838">
    <property type="entry name" value="Glyco_hydro_20b"/>
    <property type="match status" value="1"/>
</dbReference>
<name>A0ABP8UGL9_9ACTN</name>
<evidence type="ECO:0000256" key="6">
    <source>
        <dbReference type="SAM" id="SignalP"/>
    </source>
</evidence>
<evidence type="ECO:0000256" key="4">
    <source>
        <dbReference type="ARBA" id="ARBA00022801"/>
    </source>
</evidence>
<comment type="catalytic activity">
    <reaction evidence="1">
        <text>Hydrolysis of terminal non-reducing N-acetyl-D-hexosamine residues in N-acetyl-beta-D-hexosaminides.</text>
        <dbReference type="EC" id="3.2.1.52"/>
    </reaction>
</comment>
<feature type="domain" description="F5/8 type C" evidence="7">
    <location>
        <begin position="490"/>
        <end position="644"/>
    </location>
</feature>
<dbReference type="EMBL" id="BAABHK010000009">
    <property type="protein sequence ID" value="GAA4631579.1"/>
    <property type="molecule type" value="Genomic_DNA"/>
</dbReference>
<dbReference type="InterPro" id="IPR015882">
    <property type="entry name" value="HEX_bac_N"/>
</dbReference>
<dbReference type="SUPFAM" id="SSF55545">
    <property type="entry name" value="beta-N-acetylhexosaminidase-like domain"/>
    <property type="match status" value="1"/>
</dbReference>
<reference evidence="9" key="1">
    <citation type="journal article" date="2019" name="Int. J. Syst. Evol. Microbiol.">
        <title>The Global Catalogue of Microorganisms (GCM) 10K type strain sequencing project: providing services to taxonomists for standard genome sequencing and annotation.</title>
        <authorList>
            <consortium name="The Broad Institute Genomics Platform"/>
            <consortium name="The Broad Institute Genome Sequencing Center for Infectious Disease"/>
            <person name="Wu L."/>
            <person name="Ma J."/>
        </authorList>
    </citation>
    <scope>NUCLEOTIDE SEQUENCE [LARGE SCALE GENOMIC DNA]</scope>
    <source>
        <strain evidence="9">JCM 17939</strain>
    </source>
</reference>
<dbReference type="EC" id="3.2.1.52" evidence="3"/>
<dbReference type="RefSeq" id="WP_345434601.1">
    <property type="nucleotide sequence ID" value="NZ_BAABHK010000009.1"/>
</dbReference>
<evidence type="ECO:0000313" key="8">
    <source>
        <dbReference type="EMBL" id="GAA4631579.1"/>
    </source>
</evidence>
<keyword evidence="9" id="KW-1185">Reference proteome</keyword>
<evidence type="ECO:0000313" key="9">
    <source>
        <dbReference type="Proteomes" id="UP001501442"/>
    </source>
</evidence>
<feature type="chain" id="PRO_5046651469" description="beta-N-acetylhexosaminidase" evidence="6">
    <location>
        <begin position="24"/>
        <end position="644"/>
    </location>
</feature>
<keyword evidence="6" id="KW-0732">Signal</keyword>
<dbReference type="Pfam" id="PF00754">
    <property type="entry name" value="F5_F8_type_C"/>
    <property type="match status" value="1"/>
</dbReference>
<evidence type="ECO:0000259" key="7">
    <source>
        <dbReference type="PROSITE" id="PS50022"/>
    </source>
</evidence>
<organism evidence="8 9">
    <name type="scientific">Actinoallomurus vinaceus</name>
    <dbReference type="NCBI Taxonomy" id="1080074"/>
    <lineage>
        <taxon>Bacteria</taxon>
        <taxon>Bacillati</taxon>
        <taxon>Actinomycetota</taxon>
        <taxon>Actinomycetes</taxon>
        <taxon>Streptosporangiales</taxon>
        <taxon>Thermomonosporaceae</taxon>
        <taxon>Actinoallomurus</taxon>
    </lineage>
</organism>
<dbReference type="Pfam" id="PF00728">
    <property type="entry name" value="Glyco_hydro_20"/>
    <property type="match status" value="1"/>
</dbReference>
<dbReference type="InterPro" id="IPR015883">
    <property type="entry name" value="Glyco_hydro_20_cat"/>
</dbReference>
<dbReference type="InterPro" id="IPR000421">
    <property type="entry name" value="FA58C"/>
</dbReference>
<dbReference type="InterPro" id="IPR008979">
    <property type="entry name" value="Galactose-bd-like_sf"/>
</dbReference>
<comment type="similarity">
    <text evidence="2">Belongs to the glycosyl hydrolase 20 family.</text>
</comment>
<dbReference type="InterPro" id="IPR025705">
    <property type="entry name" value="Beta_hexosaminidase_sua/sub"/>
</dbReference>
<gene>
    <name evidence="8" type="ORF">GCM10023196_061560</name>
</gene>
<dbReference type="Gene3D" id="2.60.120.260">
    <property type="entry name" value="Galactose-binding domain-like"/>
    <property type="match status" value="1"/>
</dbReference>
<dbReference type="Gene3D" id="3.30.379.10">
    <property type="entry name" value="Chitobiase/beta-hexosaminidase domain 2-like"/>
    <property type="match status" value="1"/>
</dbReference>
<dbReference type="SUPFAM" id="SSF49785">
    <property type="entry name" value="Galactose-binding domain-like"/>
    <property type="match status" value="1"/>
</dbReference>
<evidence type="ECO:0000256" key="2">
    <source>
        <dbReference type="ARBA" id="ARBA00006285"/>
    </source>
</evidence>
<evidence type="ECO:0000256" key="1">
    <source>
        <dbReference type="ARBA" id="ARBA00001231"/>
    </source>
</evidence>
<dbReference type="SUPFAM" id="SSF51445">
    <property type="entry name" value="(Trans)glycosidases"/>
    <property type="match status" value="1"/>
</dbReference>
<keyword evidence="5" id="KW-0326">Glycosidase</keyword>
<accession>A0ABP8UGL9</accession>
<dbReference type="Gene3D" id="3.20.20.80">
    <property type="entry name" value="Glycosidases"/>
    <property type="match status" value="1"/>
</dbReference>
<dbReference type="InterPro" id="IPR017853">
    <property type="entry name" value="GH"/>
</dbReference>
<proteinExistence type="inferred from homology"/>
<sequence>MRRFVGTLTGIILAGALVPVVPAAGASSGAANPAPVVVPGLREWHGATGTWRPRQGDRIIVEQARLHTLATRFATELRAASGVRVPVTSGRSRAGDVVLSLGSSDAQLGDQGYALRVGDAVTVRARSETGVFYGTRTILQALKAGSVLRGDARDWPNLPERGQMLDVGRKYFPVSYLKQQIQRMAWYKLNLFHLHLSDWNGFRIESKKFPGLAAKEHYTRRELRDLQDYARRYHVTIVPEIDLPAHSVAISKYDPSLAFTCDSLSKPNTGWEGHDAGGWTLDVTKEHTRTFIRELLDDIIPIFDGPYFHIGGDEIPLDPAKNACPELVAYQKAKGYAAPGDVFTAFANELDAQVRAHSKTTQLWQWWDYKQAHGVEANKDIQVNEWLSSPVARAQAGYQVIGSQDGHLYVSPGFSTSPGGYGYADPRHIYGEYDFVAAPGIHGYKISRWSDKAEQNPPEWFDFFARRPIAALADRTWGAPRDGDFKAFLDRYDQVGLPGDRTGLSQKGWKLVSASSQETVHENGAAANAFDNDPYTIWHSDWSAKLPQEITIDTGAAQRLGAFRYMPRQDGGINGRVASYELYVSADGQHWGAPAAKGTLPDTQLETTVPFTPVKGRYVRFRVLSEHGPSKTYASVAELDLYRG</sequence>
<dbReference type="Proteomes" id="UP001501442">
    <property type="component" value="Unassembled WGS sequence"/>
</dbReference>
<keyword evidence="4" id="KW-0378">Hydrolase</keyword>
<comment type="caution">
    <text evidence="8">The sequence shown here is derived from an EMBL/GenBank/DDBJ whole genome shotgun (WGS) entry which is preliminary data.</text>
</comment>
<protein>
    <recommendedName>
        <fullName evidence="3">beta-N-acetylhexosaminidase</fullName>
        <ecNumber evidence="3">3.2.1.52</ecNumber>
    </recommendedName>
</protein>
<evidence type="ECO:0000256" key="3">
    <source>
        <dbReference type="ARBA" id="ARBA00012663"/>
    </source>
</evidence>
<feature type="signal peptide" evidence="6">
    <location>
        <begin position="1"/>
        <end position="23"/>
    </location>
</feature>
<evidence type="ECO:0000256" key="5">
    <source>
        <dbReference type="ARBA" id="ARBA00023295"/>
    </source>
</evidence>
<dbReference type="PROSITE" id="PS50022">
    <property type="entry name" value="FA58C_3"/>
    <property type="match status" value="1"/>
</dbReference>
<dbReference type="PANTHER" id="PTHR22600:SF57">
    <property type="entry name" value="BETA-N-ACETYLHEXOSAMINIDASE"/>
    <property type="match status" value="1"/>
</dbReference>
<dbReference type="PRINTS" id="PR00738">
    <property type="entry name" value="GLHYDRLASE20"/>
</dbReference>